<reference evidence="3" key="1">
    <citation type="submission" date="2020-06" db="EMBL/GenBank/DDBJ databases">
        <authorList>
            <consortium name="Plant Systems Biology data submission"/>
        </authorList>
    </citation>
    <scope>NUCLEOTIDE SEQUENCE</scope>
    <source>
        <strain evidence="3">D6</strain>
    </source>
</reference>
<organism evidence="3 4">
    <name type="scientific">Seminavis robusta</name>
    <dbReference type="NCBI Taxonomy" id="568900"/>
    <lineage>
        <taxon>Eukaryota</taxon>
        <taxon>Sar</taxon>
        <taxon>Stramenopiles</taxon>
        <taxon>Ochrophyta</taxon>
        <taxon>Bacillariophyta</taxon>
        <taxon>Bacillariophyceae</taxon>
        <taxon>Bacillariophycidae</taxon>
        <taxon>Naviculales</taxon>
        <taxon>Naviculaceae</taxon>
        <taxon>Seminavis</taxon>
    </lineage>
</organism>
<feature type="region of interest" description="Disordered" evidence="1">
    <location>
        <begin position="351"/>
        <end position="389"/>
    </location>
</feature>
<keyword evidence="2" id="KW-0472">Membrane</keyword>
<evidence type="ECO:0000313" key="4">
    <source>
        <dbReference type="Proteomes" id="UP001153069"/>
    </source>
</evidence>
<feature type="compositionally biased region" description="Pro residues" evidence="1">
    <location>
        <begin position="30"/>
        <end position="43"/>
    </location>
</feature>
<dbReference type="AlphaFoldDB" id="A0A9N8HIJ9"/>
<comment type="caution">
    <text evidence="3">The sequence shown here is derived from an EMBL/GenBank/DDBJ whole genome shotgun (WGS) entry which is preliminary data.</text>
</comment>
<gene>
    <name evidence="3" type="ORF">SEMRO_505_G156170.1</name>
</gene>
<feature type="compositionally biased region" description="Polar residues" evidence="1">
    <location>
        <begin position="358"/>
        <end position="389"/>
    </location>
</feature>
<proteinExistence type="predicted"/>
<keyword evidence="2" id="KW-1133">Transmembrane helix</keyword>
<evidence type="ECO:0000256" key="1">
    <source>
        <dbReference type="SAM" id="MobiDB-lite"/>
    </source>
</evidence>
<keyword evidence="4" id="KW-1185">Reference proteome</keyword>
<accession>A0A9N8HIJ9</accession>
<name>A0A9N8HIJ9_9STRA</name>
<dbReference type="EMBL" id="CAICTM010000504">
    <property type="protein sequence ID" value="CAB9511828.1"/>
    <property type="molecule type" value="Genomic_DNA"/>
</dbReference>
<evidence type="ECO:0000256" key="2">
    <source>
        <dbReference type="SAM" id="Phobius"/>
    </source>
</evidence>
<sequence length="502" mass="55619">MHIYNETRSPAPCRYFASPDDNDTYSVNSSPPPLPPPQDPPLPQDQAASTTAGQASMSSSADSPFGSPDPDPLLASYYSGTTGTSTATASTTAINSQSYAHYTPAYEEESEDSLLQNIARVAVSVARPPSFQKAVPKKQVARAISKLLNVTSALRSHELLAHLLDQYDYSEQPSSAALAQQLLERFPTNEIPNIIPTDQALVFFTRYTPTFQRQRQDHAFFWELVQKPANPIPIHRFSSTSTTIINSTTMPKSTATTTTTTHTADPPLARWYLHPIYYRCYTRDQDGTIIPMEDPQTLQLIEEQMHQWVNFHIQVTNELLQKLQGDQAIAVAMPGEEQDLILQGGNWIHRPFPPPHLDSSNNSDRPGNSSCSTRPGTYNAPLETTPNNKRTTSATVGLVVLCSTIGFTILWLLAAMIHGRQRVEQEIWSANVGTEQALQDLLSIGWQLHDQHDVGKEPVQVLIIYDKTEHGMEVEYSKEGSLRAGGLEPPVFPTITVEDQDL</sequence>
<keyword evidence="2" id="KW-0812">Transmembrane</keyword>
<dbReference type="Proteomes" id="UP001153069">
    <property type="component" value="Unassembled WGS sequence"/>
</dbReference>
<feature type="region of interest" description="Disordered" evidence="1">
    <location>
        <begin position="1"/>
        <end position="78"/>
    </location>
</feature>
<feature type="compositionally biased region" description="Polar residues" evidence="1">
    <location>
        <begin position="47"/>
        <end position="62"/>
    </location>
</feature>
<protein>
    <submittedName>
        <fullName evidence="3">Uncharacterized protein</fullName>
    </submittedName>
</protein>
<evidence type="ECO:0000313" key="3">
    <source>
        <dbReference type="EMBL" id="CAB9511828.1"/>
    </source>
</evidence>
<feature type="transmembrane region" description="Helical" evidence="2">
    <location>
        <begin position="396"/>
        <end position="417"/>
    </location>
</feature>